<sequence length="45" mass="5201">MKKRHWEEEVELEKEFDAELAQLMSQYSPHPPTNTGNVGLSLNLC</sequence>
<protein>
    <submittedName>
        <fullName evidence="2">Protein suppressor of gene silencing 3</fullName>
    </submittedName>
</protein>
<comment type="caution">
    <text evidence="2">The sequence shown here is derived from an EMBL/GenBank/DDBJ whole genome shotgun (WGS) entry which is preliminary data.</text>
</comment>
<reference evidence="2 3" key="1">
    <citation type="journal article" date="2018" name="Sci. Data">
        <title>The draft genome sequence of cork oak.</title>
        <authorList>
            <person name="Ramos A.M."/>
            <person name="Usie A."/>
            <person name="Barbosa P."/>
            <person name="Barros P.M."/>
            <person name="Capote T."/>
            <person name="Chaves I."/>
            <person name="Simoes F."/>
            <person name="Abreu I."/>
            <person name="Carrasquinho I."/>
            <person name="Faro C."/>
            <person name="Guimaraes J.B."/>
            <person name="Mendonca D."/>
            <person name="Nobrega F."/>
            <person name="Rodrigues L."/>
            <person name="Saibo N.J.M."/>
            <person name="Varela M.C."/>
            <person name="Egas C."/>
            <person name="Matos J."/>
            <person name="Miguel C.M."/>
            <person name="Oliveira M.M."/>
            <person name="Ricardo C.P."/>
            <person name="Goncalves S."/>
        </authorList>
    </citation>
    <scope>NUCLEOTIDE SEQUENCE [LARGE SCALE GENOMIC DNA]</scope>
    <source>
        <strain evidence="3">cv. HL8</strain>
    </source>
</reference>
<name>A0AAW0KR39_QUESU</name>
<dbReference type="AlphaFoldDB" id="A0AAW0KR39"/>
<proteinExistence type="predicted"/>
<feature type="region of interest" description="Disordered" evidence="1">
    <location>
        <begin position="26"/>
        <end position="45"/>
    </location>
</feature>
<organism evidence="2 3">
    <name type="scientific">Quercus suber</name>
    <name type="common">Cork oak</name>
    <dbReference type="NCBI Taxonomy" id="58331"/>
    <lineage>
        <taxon>Eukaryota</taxon>
        <taxon>Viridiplantae</taxon>
        <taxon>Streptophyta</taxon>
        <taxon>Embryophyta</taxon>
        <taxon>Tracheophyta</taxon>
        <taxon>Spermatophyta</taxon>
        <taxon>Magnoliopsida</taxon>
        <taxon>eudicotyledons</taxon>
        <taxon>Gunneridae</taxon>
        <taxon>Pentapetalae</taxon>
        <taxon>rosids</taxon>
        <taxon>fabids</taxon>
        <taxon>Fagales</taxon>
        <taxon>Fagaceae</taxon>
        <taxon>Quercus</taxon>
    </lineage>
</organism>
<evidence type="ECO:0000256" key="1">
    <source>
        <dbReference type="SAM" id="MobiDB-lite"/>
    </source>
</evidence>
<evidence type="ECO:0000313" key="2">
    <source>
        <dbReference type="EMBL" id="KAK7841245.1"/>
    </source>
</evidence>
<dbReference type="EMBL" id="PKMF04000245">
    <property type="protein sequence ID" value="KAK7841245.1"/>
    <property type="molecule type" value="Genomic_DNA"/>
</dbReference>
<evidence type="ECO:0000313" key="3">
    <source>
        <dbReference type="Proteomes" id="UP000237347"/>
    </source>
</evidence>
<keyword evidence="3" id="KW-1185">Reference proteome</keyword>
<accession>A0AAW0KR39</accession>
<dbReference type="Proteomes" id="UP000237347">
    <property type="component" value="Unassembled WGS sequence"/>
</dbReference>
<gene>
    <name evidence="2" type="primary">SGS3_3</name>
    <name evidence="2" type="ORF">CFP56_015646</name>
</gene>